<dbReference type="CDD" id="cd13603">
    <property type="entry name" value="PBP2_TRAP_Siap_TeaA_like"/>
    <property type="match status" value="1"/>
</dbReference>
<evidence type="ECO:0000256" key="1">
    <source>
        <dbReference type="ARBA" id="ARBA00022729"/>
    </source>
</evidence>
<evidence type="ECO:0000256" key="2">
    <source>
        <dbReference type="SAM" id="SignalP"/>
    </source>
</evidence>
<dbReference type="InterPro" id="IPR038404">
    <property type="entry name" value="TRAP_DctP_sf"/>
</dbReference>
<evidence type="ECO:0000313" key="3">
    <source>
        <dbReference type="EMBL" id="MDQ0253301.1"/>
    </source>
</evidence>
<accession>A0ABT9ZRD4</accession>
<name>A0ABT9ZRD4_9BACI</name>
<dbReference type="InterPro" id="IPR018389">
    <property type="entry name" value="DctP_fam"/>
</dbReference>
<dbReference type="InterPro" id="IPR004682">
    <property type="entry name" value="TRAP_DctP"/>
</dbReference>
<keyword evidence="4" id="KW-1185">Reference proteome</keyword>
<dbReference type="PROSITE" id="PS51257">
    <property type="entry name" value="PROKAR_LIPOPROTEIN"/>
    <property type="match status" value="1"/>
</dbReference>
<dbReference type="Pfam" id="PF03480">
    <property type="entry name" value="DctP"/>
    <property type="match status" value="1"/>
</dbReference>
<protein>
    <submittedName>
        <fullName evidence="3">Tripartite ATP-independent transporter DctP family solute receptor</fullName>
    </submittedName>
</protein>
<proteinExistence type="predicted"/>
<organism evidence="3 4">
    <name type="scientific">Evansella vedderi</name>
    <dbReference type="NCBI Taxonomy" id="38282"/>
    <lineage>
        <taxon>Bacteria</taxon>
        <taxon>Bacillati</taxon>
        <taxon>Bacillota</taxon>
        <taxon>Bacilli</taxon>
        <taxon>Bacillales</taxon>
        <taxon>Bacillaceae</taxon>
        <taxon>Evansella</taxon>
    </lineage>
</organism>
<dbReference type="PIRSF" id="PIRSF006470">
    <property type="entry name" value="DctB"/>
    <property type="match status" value="1"/>
</dbReference>
<dbReference type="PANTHER" id="PTHR33376:SF2">
    <property type="entry name" value="DICARBOXYLATE-BINDING PERIPLASMIC PROTEIN"/>
    <property type="match status" value="1"/>
</dbReference>
<keyword evidence="3" id="KW-0675">Receptor</keyword>
<dbReference type="SUPFAM" id="SSF53850">
    <property type="entry name" value="Periplasmic binding protein-like II"/>
    <property type="match status" value="1"/>
</dbReference>
<gene>
    <name evidence="3" type="ORF">J2S74_000673</name>
</gene>
<dbReference type="RefSeq" id="WP_307321751.1">
    <property type="nucleotide sequence ID" value="NZ_JAUSUG010000002.1"/>
</dbReference>
<keyword evidence="1 2" id="KW-0732">Signal</keyword>
<dbReference type="Proteomes" id="UP001230005">
    <property type="component" value="Unassembled WGS sequence"/>
</dbReference>
<feature type="chain" id="PRO_5046313832" evidence="2">
    <location>
        <begin position="20"/>
        <end position="339"/>
    </location>
</feature>
<comment type="caution">
    <text evidence="3">The sequence shown here is derived from an EMBL/GenBank/DDBJ whole genome shotgun (WGS) entry which is preliminary data.</text>
</comment>
<feature type="signal peptide" evidence="2">
    <location>
        <begin position="1"/>
        <end position="19"/>
    </location>
</feature>
<sequence length="339" mass="37385">MKKNFTVFFIVMVTMVVLAACGSSEGTTGESNTEAAGEGESYTFKLTHITGPSHNWHQTAEKFSEELEALSNGRMTLEIFPSGQLGSEGDMIQQIETGTVDFGFITNAYLSTRVDTLNGWFMPFLFEDLEAANAAKGTPEAKQMLEDLSNDSMIALDFAFAGNRHILMTDGTISSPDELQGKRIRVIGSPAIQDFWVETGASPTPMPLPEVYTSLQTGVIDGIDIDLDALVSNALYEIAHDLTLTNHMAFPSVAIMSRQTRDSLSEEDIAIVDEALATAIEWGIQDQIQREIDNLEYLKEQGLNIIDFNNTNAFDSINAVVYEKYSENETIRSIIEAYK</sequence>
<dbReference type="Gene3D" id="3.40.190.170">
    <property type="entry name" value="Bacterial extracellular solute-binding protein, family 7"/>
    <property type="match status" value="1"/>
</dbReference>
<evidence type="ECO:0000313" key="4">
    <source>
        <dbReference type="Proteomes" id="UP001230005"/>
    </source>
</evidence>
<reference evidence="3 4" key="1">
    <citation type="submission" date="2023-07" db="EMBL/GenBank/DDBJ databases">
        <title>Genomic Encyclopedia of Type Strains, Phase IV (KMG-IV): sequencing the most valuable type-strain genomes for metagenomic binning, comparative biology and taxonomic classification.</title>
        <authorList>
            <person name="Goeker M."/>
        </authorList>
    </citation>
    <scope>NUCLEOTIDE SEQUENCE [LARGE SCALE GENOMIC DNA]</scope>
    <source>
        <strain evidence="3 4">DSM 9768</strain>
    </source>
</reference>
<dbReference type="NCBIfam" id="NF037995">
    <property type="entry name" value="TRAP_S1"/>
    <property type="match status" value="1"/>
</dbReference>
<dbReference type="PANTHER" id="PTHR33376">
    <property type="match status" value="1"/>
</dbReference>
<dbReference type="EMBL" id="JAUSUG010000002">
    <property type="protein sequence ID" value="MDQ0253301.1"/>
    <property type="molecule type" value="Genomic_DNA"/>
</dbReference>